<dbReference type="GO" id="GO:0004180">
    <property type="term" value="F:carboxypeptidase activity"/>
    <property type="evidence" value="ECO:0007669"/>
    <property type="project" value="UniProtKB-KW"/>
</dbReference>
<keyword evidence="3" id="KW-0378">Hydrolase</keyword>
<dbReference type="EMBL" id="RBKT01000001">
    <property type="protein sequence ID" value="RKR91165.1"/>
    <property type="molecule type" value="Genomic_DNA"/>
</dbReference>
<feature type="compositionally biased region" description="Low complexity" evidence="1">
    <location>
        <begin position="26"/>
        <end position="54"/>
    </location>
</feature>
<dbReference type="Pfam" id="PF13620">
    <property type="entry name" value="CarboxypepD_reg"/>
    <property type="match status" value="1"/>
</dbReference>
<organism evidence="3 4">
    <name type="scientific">Micromonospora pisi</name>
    <dbReference type="NCBI Taxonomy" id="589240"/>
    <lineage>
        <taxon>Bacteria</taxon>
        <taxon>Bacillati</taxon>
        <taxon>Actinomycetota</taxon>
        <taxon>Actinomycetes</taxon>
        <taxon>Micromonosporales</taxon>
        <taxon>Micromonosporaceae</taxon>
        <taxon>Micromonospora</taxon>
    </lineage>
</organism>
<keyword evidence="4" id="KW-1185">Reference proteome</keyword>
<dbReference type="GO" id="GO:0030246">
    <property type="term" value="F:carbohydrate binding"/>
    <property type="evidence" value="ECO:0007669"/>
    <property type="project" value="InterPro"/>
</dbReference>
<feature type="chain" id="PRO_5019815950" evidence="2">
    <location>
        <begin position="24"/>
        <end position="146"/>
    </location>
</feature>
<accession>A0A495JRA2</accession>
<reference evidence="3 4" key="1">
    <citation type="submission" date="2018-10" db="EMBL/GenBank/DDBJ databases">
        <title>Sequencing the genomes of 1000 actinobacteria strains.</title>
        <authorList>
            <person name="Klenk H.-P."/>
        </authorList>
    </citation>
    <scope>NUCLEOTIDE SEQUENCE [LARGE SCALE GENOMIC DNA]</scope>
    <source>
        <strain evidence="3 4">DSM 45175</strain>
    </source>
</reference>
<keyword evidence="3" id="KW-0645">Protease</keyword>
<keyword evidence="2" id="KW-0732">Signal</keyword>
<gene>
    <name evidence="3" type="ORF">BDK92_5556</name>
</gene>
<name>A0A495JRA2_9ACTN</name>
<feature type="region of interest" description="Disordered" evidence="1">
    <location>
        <begin position="26"/>
        <end position="65"/>
    </location>
</feature>
<proteinExistence type="predicted"/>
<dbReference type="InterPro" id="IPR013784">
    <property type="entry name" value="Carb-bd-like_fold"/>
</dbReference>
<dbReference type="PROSITE" id="PS51257">
    <property type="entry name" value="PROKAR_LIPOPROTEIN"/>
    <property type="match status" value="1"/>
</dbReference>
<dbReference type="RefSeq" id="WP_170208700.1">
    <property type="nucleotide sequence ID" value="NZ_RBKT01000001.1"/>
</dbReference>
<protein>
    <submittedName>
        <fullName evidence="3">Carboxypeptidase family protein</fullName>
    </submittedName>
</protein>
<keyword evidence="3" id="KW-0121">Carboxypeptidase</keyword>
<dbReference type="AlphaFoldDB" id="A0A495JRA2"/>
<evidence type="ECO:0000313" key="3">
    <source>
        <dbReference type="EMBL" id="RKR91165.1"/>
    </source>
</evidence>
<sequence>MRSTRARALVSVVFVVAVLSACAQPSATAPGAPGAPNGDSPVSASSHPADPAAATNRGTVTGRVVGADGSPVAGVVVQPKSLESPARPIPELVVTTDKQGTFQWTLEPGRYEFQVQPVGASTTVRAAPQATTVTVGQTVTLDLRLG</sequence>
<dbReference type="Gene3D" id="2.60.40.1120">
    <property type="entry name" value="Carboxypeptidase-like, regulatory domain"/>
    <property type="match status" value="1"/>
</dbReference>
<evidence type="ECO:0000256" key="1">
    <source>
        <dbReference type="SAM" id="MobiDB-lite"/>
    </source>
</evidence>
<evidence type="ECO:0000256" key="2">
    <source>
        <dbReference type="SAM" id="SignalP"/>
    </source>
</evidence>
<comment type="caution">
    <text evidence="3">The sequence shown here is derived from an EMBL/GenBank/DDBJ whole genome shotgun (WGS) entry which is preliminary data.</text>
</comment>
<dbReference type="Proteomes" id="UP000277671">
    <property type="component" value="Unassembled WGS sequence"/>
</dbReference>
<feature type="signal peptide" evidence="2">
    <location>
        <begin position="1"/>
        <end position="23"/>
    </location>
</feature>
<evidence type="ECO:0000313" key="4">
    <source>
        <dbReference type="Proteomes" id="UP000277671"/>
    </source>
</evidence>
<dbReference type="SUPFAM" id="SSF49452">
    <property type="entry name" value="Starch-binding domain-like"/>
    <property type="match status" value="1"/>
</dbReference>